<evidence type="ECO:0000313" key="3">
    <source>
        <dbReference type="EMBL" id="AKJ08480.1"/>
    </source>
</evidence>
<keyword evidence="6" id="KW-1185">Reference proteome</keyword>
<reference evidence="3 5" key="1">
    <citation type="submission" date="2015-05" db="EMBL/GenBank/DDBJ databases">
        <title>Genome assembly of Archangium gephyra DSM 2261.</title>
        <authorList>
            <person name="Sharma G."/>
            <person name="Subramanian S."/>
        </authorList>
    </citation>
    <scope>NUCLEOTIDE SEQUENCE [LARGE SCALE GENOMIC DNA]</scope>
    <source>
        <strain evidence="3 5">DSM 2261</strain>
    </source>
</reference>
<gene>
    <name evidence="3" type="ORF">AA314_10106</name>
    <name evidence="4" type="ORF">ATI61_12186</name>
</gene>
<evidence type="ECO:0000259" key="2">
    <source>
        <dbReference type="Pfam" id="PF13472"/>
    </source>
</evidence>
<evidence type="ECO:0000313" key="5">
    <source>
        <dbReference type="Proteomes" id="UP000035579"/>
    </source>
</evidence>
<evidence type="ECO:0000313" key="4">
    <source>
        <dbReference type="EMBL" id="REG20521.1"/>
    </source>
</evidence>
<feature type="domain" description="SGNH hydrolase-type esterase" evidence="2">
    <location>
        <begin position="292"/>
        <end position="460"/>
    </location>
</feature>
<dbReference type="Gene3D" id="3.40.50.1110">
    <property type="entry name" value="SGNH hydrolase"/>
    <property type="match status" value="1"/>
</dbReference>
<dbReference type="Proteomes" id="UP000035579">
    <property type="component" value="Chromosome"/>
</dbReference>
<dbReference type="Gene3D" id="2.60.120.1360">
    <property type="match status" value="1"/>
</dbReference>
<protein>
    <submittedName>
        <fullName evidence="4">GDSL-like lipase/acylhydrolase family protein</fullName>
    </submittedName>
    <submittedName>
        <fullName evidence="3">Periplasmic protein</fullName>
    </submittedName>
</protein>
<dbReference type="KEGG" id="age:AA314_10106"/>
<dbReference type="EMBL" id="CP011509">
    <property type="protein sequence ID" value="AKJ08480.1"/>
    <property type="molecule type" value="Genomic_DNA"/>
</dbReference>
<name>A0AAC8QJP4_9BACT</name>
<dbReference type="Proteomes" id="UP000256345">
    <property type="component" value="Unassembled WGS sequence"/>
</dbReference>
<dbReference type="SUPFAM" id="SSF52266">
    <property type="entry name" value="SGNH hydrolase"/>
    <property type="match status" value="1"/>
</dbReference>
<dbReference type="InterPro" id="IPR036514">
    <property type="entry name" value="SGNH_hydro_sf"/>
</dbReference>
<dbReference type="EMBL" id="QUMU01000021">
    <property type="protein sequence ID" value="REG20521.1"/>
    <property type="molecule type" value="Genomic_DNA"/>
</dbReference>
<dbReference type="Pfam" id="PF13472">
    <property type="entry name" value="Lipase_GDSL_2"/>
    <property type="match status" value="1"/>
</dbReference>
<dbReference type="RefSeq" id="WP_047861228.1">
    <property type="nucleotide sequence ID" value="NZ_CP011509.1"/>
</dbReference>
<evidence type="ECO:0000313" key="6">
    <source>
        <dbReference type="Proteomes" id="UP000256345"/>
    </source>
</evidence>
<reference evidence="4 6" key="2">
    <citation type="submission" date="2018-08" db="EMBL/GenBank/DDBJ databases">
        <title>Genomic Encyclopedia of Archaeal and Bacterial Type Strains, Phase II (KMG-II): from individual species to whole genera.</title>
        <authorList>
            <person name="Goeker M."/>
        </authorList>
    </citation>
    <scope>NUCLEOTIDE SEQUENCE [LARGE SCALE GENOMIC DNA]</scope>
    <source>
        <strain evidence="4 6">DSM 2261</strain>
    </source>
</reference>
<feature type="region of interest" description="Disordered" evidence="1">
    <location>
        <begin position="34"/>
        <end position="83"/>
    </location>
</feature>
<dbReference type="GO" id="GO:0016788">
    <property type="term" value="F:hydrolase activity, acting on ester bonds"/>
    <property type="evidence" value="ECO:0007669"/>
    <property type="project" value="UniProtKB-ARBA"/>
</dbReference>
<evidence type="ECO:0000256" key="1">
    <source>
        <dbReference type="SAM" id="MobiDB-lite"/>
    </source>
</evidence>
<feature type="compositionally biased region" description="Low complexity" evidence="1">
    <location>
        <begin position="58"/>
        <end position="83"/>
    </location>
</feature>
<sequence length="501" mass="53483">MFQASRGRRWAVVLLVPFLLGALLWASSWSAPADPPAPRHARAPRTPRPAASPDKPLRLAQASAPAQAAPAPSSPAPSVSRALPAPSPRALKLYQLGKRLGVHEPRLEDPCVAPSGATCSRTALAPFFESLDALSSREAASPTVISAFGNSLIAGDRIVDVIREELGATFGDGGRGVLAMDRLAPYGPRVRAGFARGGWEPRTLGEVKLAELPFGISGIYHRSTTTKASSRFALDREPRGTLWWLDVPRAGRLSVHADGQELARAEPQGSGQAQALPFDIPEGARHLEVVADGRGATVLGVVLQHQRPGIVLDTLGVPSADANLFLRAREDIFRTQLAERSPRLLLFILGGNEAKRLEWGRSKLAEVEEGLRTFVRRSRAAAPGSACLVVGPIDAVRGGNGPKKLAQRPYLDEVISIERQIALSEGCAFFDIFSAMGGSGSLARFVDAGLVHEDLVHPRGHGLDILGQLITDALLRSWVDAADPRRQAALAPPLQASEETR</sequence>
<proteinExistence type="predicted"/>
<dbReference type="AlphaFoldDB" id="A0AAC8QJP4"/>
<accession>A0AAC8QJP4</accession>
<dbReference type="InterPro" id="IPR013830">
    <property type="entry name" value="SGNH_hydro"/>
</dbReference>
<organism evidence="3 5">
    <name type="scientific">Archangium gephyra</name>
    <dbReference type="NCBI Taxonomy" id="48"/>
    <lineage>
        <taxon>Bacteria</taxon>
        <taxon>Pseudomonadati</taxon>
        <taxon>Myxococcota</taxon>
        <taxon>Myxococcia</taxon>
        <taxon>Myxococcales</taxon>
        <taxon>Cystobacterineae</taxon>
        <taxon>Archangiaceae</taxon>
        <taxon>Archangium</taxon>
    </lineage>
</organism>